<proteinExistence type="predicted"/>
<dbReference type="EMBL" id="JAGGMR010000001">
    <property type="protein sequence ID" value="MBP2191759.1"/>
    <property type="molecule type" value="Genomic_DNA"/>
</dbReference>
<accession>A0ABS4QJ68</accession>
<protein>
    <submittedName>
        <fullName evidence="1">Uncharacterized protein</fullName>
    </submittedName>
</protein>
<evidence type="ECO:0000313" key="1">
    <source>
        <dbReference type="EMBL" id="MBP2191759.1"/>
    </source>
</evidence>
<name>A0ABS4QJ68_9NOCA</name>
<gene>
    <name evidence="1" type="ORF">BJ987_004660</name>
</gene>
<reference evidence="1 2" key="1">
    <citation type="submission" date="2021-03" db="EMBL/GenBank/DDBJ databases">
        <title>Sequencing the genomes of 1000 actinobacteria strains.</title>
        <authorList>
            <person name="Klenk H.-P."/>
        </authorList>
    </citation>
    <scope>NUCLEOTIDE SEQUENCE [LARGE SCALE GENOMIC DNA]</scope>
    <source>
        <strain evidence="1 2">DSM 45516</strain>
    </source>
</reference>
<dbReference type="RefSeq" id="WP_209893874.1">
    <property type="nucleotide sequence ID" value="NZ_JAGGMR010000001.1"/>
</dbReference>
<comment type="caution">
    <text evidence="1">The sequence shown here is derived from an EMBL/GenBank/DDBJ whole genome shotgun (WGS) entry which is preliminary data.</text>
</comment>
<dbReference type="Proteomes" id="UP001519325">
    <property type="component" value="Unassembled WGS sequence"/>
</dbReference>
<organism evidence="1 2">
    <name type="scientific">Nocardia goodfellowii</name>
    <dbReference type="NCBI Taxonomy" id="882446"/>
    <lineage>
        <taxon>Bacteria</taxon>
        <taxon>Bacillati</taxon>
        <taxon>Actinomycetota</taxon>
        <taxon>Actinomycetes</taxon>
        <taxon>Mycobacteriales</taxon>
        <taxon>Nocardiaceae</taxon>
        <taxon>Nocardia</taxon>
    </lineage>
</organism>
<keyword evidence="2" id="KW-1185">Reference proteome</keyword>
<sequence>MVAPAEWVAATMRTLDVAGHGVAAVGEDAADAAYPVAQTLTATQSATTGYEAVGNVRILVEVLRRHGGIAPRALLGAEFIAGNGPSTLIEVGVASFGMLESDDQPTCRSRLWNRPFVSGLPTELASAVLRGLTARPHIVLPPGVLRVDRAGFDVMNSSEKIFTQTAALLSLAISAKLRGDDPEPGLRAAIESW</sequence>
<evidence type="ECO:0000313" key="2">
    <source>
        <dbReference type="Proteomes" id="UP001519325"/>
    </source>
</evidence>